<name>A0ACA9PN42_9GLOM</name>
<evidence type="ECO:0000313" key="1">
    <source>
        <dbReference type="EMBL" id="CAG8717839.1"/>
    </source>
</evidence>
<evidence type="ECO:0000313" key="2">
    <source>
        <dbReference type="Proteomes" id="UP000789525"/>
    </source>
</evidence>
<gene>
    <name evidence="1" type="ORF">ACOLOM_LOCUS10991</name>
</gene>
<organism evidence="1 2">
    <name type="scientific">Acaulospora colombiana</name>
    <dbReference type="NCBI Taxonomy" id="27376"/>
    <lineage>
        <taxon>Eukaryota</taxon>
        <taxon>Fungi</taxon>
        <taxon>Fungi incertae sedis</taxon>
        <taxon>Mucoromycota</taxon>
        <taxon>Glomeromycotina</taxon>
        <taxon>Glomeromycetes</taxon>
        <taxon>Diversisporales</taxon>
        <taxon>Acaulosporaceae</taxon>
        <taxon>Acaulospora</taxon>
    </lineage>
</organism>
<dbReference type="Proteomes" id="UP000789525">
    <property type="component" value="Unassembled WGS sequence"/>
</dbReference>
<sequence length="107" mass="12309">MLNERFRESVDSAKLCWLPKRQLGVSFESSESQRTTYNKLSVKIVSTFDKCSGMLALIDVMVDSRFIELFDWLYTLTSKSEASTPAPRIRLERLHNTGVTSQRALFQ</sequence>
<accession>A0ACA9PN42</accession>
<feature type="non-terminal residue" evidence="1">
    <location>
        <position position="107"/>
    </location>
</feature>
<keyword evidence="2" id="KW-1185">Reference proteome</keyword>
<reference evidence="1" key="1">
    <citation type="submission" date="2021-06" db="EMBL/GenBank/DDBJ databases">
        <authorList>
            <person name="Kallberg Y."/>
            <person name="Tangrot J."/>
            <person name="Rosling A."/>
        </authorList>
    </citation>
    <scope>NUCLEOTIDE SEQUENCE</scope>
    <source>
        <strain evidence="1">CL356</strain>
    </source>
</reference>
<comment type="caution">
    <text evidence="1">The sequence shown here is derived from an EMBL/GenBank/DDBJ whole genome shotgun (WGS) entry which is preliminary data.</text>
</comment>
<dbReference type="EMBL" id="CAJVPT010037593">
    <property type="protein sequence ID" value="CAG8717839.1"/>
    <property type="molecule type" value="Genomic_DNA"/>
</dbReference>
<protein>
    <submittedName>
        <fullName evidence="1">6686_t:CDS:1</fullName>
    </submittedName>
</protein>
<proteinExistence type="predicted"/>